<feature type="region of interest" description="Disordered" evidence="1">
    <location>
        <begin position="266"/>
        <end position="289"/>
    </location>
</feature>
<feature type="region of interest" description="Disordered" evidence="1">
    <location>
        <begin position="385"/>
        <end position="422"/>
    </location>
</feature>
<sequence>MATGGGAAWLFLQYNKHLNVIGEEIRNAFQQEACSDAKIVFDEMETPLDVYTIVLPDVKYPDMLLLTKFMYGGEVTVPLKQLGTLQDLIQLLGLEPGHGNGKFLIENIHDKSITVPGGTKKKREKSPGWASFQVKGGTLSKKTSEGRVFMAQDETTAMMMLGDVVRGRMDGWMDRLSAEGFKSTLPYFLATWMWTWTWRREWSGHDESLAVKWSMETVESWPAGGGGEKKDHSTRRKMDPLFGIPYSLSGGGGAVDGFKGLATAQLDEDDDDPQNIAAGSPKPEDLSLSGSGEIRVKSELDFTSGGMDGDMETANGDNPLSCLAIVHDEGIEDPGSASSSAMLARLNAAAADHQQQQQHLGHHGHQDQDVDVDVVGEDQEVDVDGGMGDDGESDMKHHVSGMESDSEVSIGGSRRHGGEEHRRRLFRSAHLAATPQNYTGTHIVGRRDKNGNVSSSGNGGRLARSEGGGGGRKRPFNLAGGASATLNNNNVANNNNNNHEKSPPLPPKRTRSVTNAMAVQSHSNSSSPGSVDSKDKSGAGSPNSSVSGGIGIVDKRVICLRNIL</sequence>
<evidence type="ECO:0000256" key="1">
    <source>
        <dbReference type="SAM" id="MobiDB-lite"/>
    </source>
</evidence>
<comment type="caution">
    <text evidence="2">The sequence shown here is derived from an EMBL/GenBank/DDBJ whole genome shotgun (WGS) entry which is preliminary data.</text>
</comment>
<organism evidence="2 3">
    <name type="scientific">Folsomia candida</name>
    <name type="common">Springtail</name>
    <dbReference type="NCBI Taxonomy" id="158441"/>
    <lineage>
        <taxon>Eukaryota</taxon>
        <taxon>Metazoa</taxon>
        <taxon>Ecdysozoa</taxon>
        <taxon>Arthropoda</taxon>
        <taxon>Hexapoda</taxon>
        <taxon>Collembola</taxon>
        <taxon>Entomobryomorpha</taxon>
        <taxon>Isotomoidea</taxon>
        <taxon>Isotomidae</taxon>
        <taxon>Proisotominae</taxon>
        <taxon>Folsomia</taxon>
    </lineage>
</organism>
<dbReference type="OrthoDB" id="8117402at2759"/>
<evidence type="ECO:0000313" key="3">
    <source>
        <dbReference type="Proteomes" id="UP000198287"/>
    </source>
</evidence>
<proteinExistence type="predicted"/>
<feature type="compositionally biased region" description="Low complexity" evidence="1">
    <location>
        <begin position="487"/>
        <end position="497"/>
    </location>
</feature>
<dbReference type="Proteomes" id="UP000198287">
    <property type="component" value="Unassembled WGS sequence"/>
</dbReference>
<accession>A0A226CYX1</accession>
<evidence type="ECO:0000313" key="2">
    <source>
        <dbReference type="EMBL" id="OXA37677.1"/>
    </source>
</evidence>
<reference evidence="2 3" key="1">
    <citation type="submission" date="2015-12" db="EMBL/GenBank/DDBJ databases">
        <title>The genome of Folsomia candida.</title>
        <authorList>
            <person name="Faddeeva A."/>
            <person name="Derks M.F."/>
            <person name="Anvar Y."/>
            <person name="Smit S."/>
            <person name="Van Straalen N."/>
            <person name="Roelofs D."/>
        </authorList>
    </citation>
    <scope>NUCLEOTIDE SEQUENCE [LARGE SCALE GENOMIC DNA]</scope>
    <source>
        <strain evidence="2 3">VU population</strain>
        <tissue evidence="2">Whole body</tissue>
    </source>
</reference>
<feature type="compositionally biased region" description="Polar residues" evidence="1">
    <location>
        <begin position="512"/>
        <end position="530"/>
    </location>
</feature>
<name>A0A226CYX1_FOLCA</name>
<gene>
    <name evidence="2" type="ORF">Fcan01_27562</name>
</gene>
<protein>
    <submittedName>
        <fullName evidence="2">Transcription factor Ken 2</fullName>
    </submittedName>
</protein>
<feature type="region of interest" description="Disordered" evidence="1">
    <location>
        <begin position="439"/>
        <end position="548"/>
    </location>
</feature>
<dbReference type="AlphaFoldDB" id="A0A226CYX1"/>
<keyword evidence="3" id="KW-1185">Reference proteome</keyword>
<dbReference type="EMBL" id="LNIX01000054">
    <property type="protein sequence ID" value="OXA37677.1"/>
    <property type="molecule type" value="Genomic_DNA"/>
</dbReference>